<reference evidence="2" key="1">
    <citation type="submission" date="2021-02" db="EMBL/GenBank/DDBJ databases">
        <authorList>
            <person name="Dougan E. K."/>
            <person name="Rhodes N."/>
            <person name="Thang M."/>
            <person name="Chan C."/>
        </authorList>
    </citation>
    <scope>NUCLEOTIDE SEQUENCE</scope>
</reference>
<comment type="caution">
    <text evidence="2">The sequence shown here is derived from an EMBL/GenBank/DDBJ whole genome shotgun (WGS) entry which is preliminary data.</text>
</comment>
<dbReference type="EMBL" id="CAJNNW010035125">
    <property type="protein sequence ID" value="CAE8725819.1"/>
    <property type="molecule type" value="Genomic_DNA"/>
</dbReference>
<feature type="region of interest" description="Disordered" evidence="1">
    <location>
        <begin position="1"/>
        <end position="141"/>
    </location>
</feature>
<evidence type="ECO:0000313" key="3">
    <source>
        <dbReference type="Proteomes" id="UP000626109"/>
    </source>
</evidence>
<feature type="compositionally biased region" description="Basic and acidic residues" evidence="1">
    <location>
        <begin position="11"/>
        <end position="22"/>
    </location>
</feature>
<dbReference type="AlphaFoldDB" id="A0A813LF62"/>
<sequence length="242" mass="25973">MLAGLKIGKKGQKEEEEKEEKKNSKKDKKKERRKEQKKKKKDGKKDKKNKKEAADGKASGDSSEESEASSQKPAKAVASVATKPAKDRSLSPIADPSRKAEAEASPPPEQEERRAEVDFFSSLGTERKLGHNLKPDPGIGAIVSEREYNPFLRGEQSNLPAPEDSGAIPKNLCVGDGGNGWRRRAQKRAGEVGAESMMPKPSEGRGRDDRRRSPPRESAPGAPGGRGGPSGGGWRAAKAASG</sequence>
<feature type="compositionally biased region" description="Basic residues" evidence="1">
    <location>
        <begin position="23"/>
        <end position="42"/>
    </location>
</feature>
<name>A0A813LF62_POLGL</name>
<feature type="region of interest" description="Disordered" evidence="1">
    <location>
        <begin position="153"/>
        <end position="242"/>
    </location>
</feature>
<dbReference type="Proteomes" id="UP000626109">
    <property type="component" value="Unassembled WGS sequence"/>
</dbReference>
<proteinExistence type="predicted"/>
<evidence type="ECO:0000256" key="1">
    <source>
        <dbReference type="SAM" id="MobiDB-lite"/>
    </source>
</evidence>
<feature type="compositionally biased region" description="Basic and acidic residues" evidence="1">
    <location>
        <begin position="202"/>
        <end position="215"/>
    </location>
</feature>
<protein>
    <submittedName>
        <fullName evidence="2">Uncharacterized protein</fullName>
    </submittedName>
</protein>
<feature type="compositionally biased region" description="Basic and acidic residues" evidence="1">
    <location>
        <begin position="43"/>
        <end position="55"/>
    </location>
</feature>
<gene>
    <name evidence="2" type="ORF">PGLA2088_LOCUS44287</name>
</gene>
<accession>A0A813LF62</accession>
<organism evidence="2 3">
    <name type="scientific">Polarella glacialis</name>
    <name type="common">Dinoflagellate</name>
    <dbReference type="NCBI Taxonomy" id="89957"/>
    <lineage>
        <taxon>Eukaryota</taxon>
        <taxon>Sar</taxon>
        <taxon>Alveolata</taxon>
        <taxon>Dinophyceae</taxon>
        <taxon>Suessiales</taxon>
        <taxon>Suessiaceae</taxon>
        <taxon>Polarella</taxon>
    </lineage>
</organism>
<feature type="non-terminal residue" evidence="2">
    <location>
        <position position="1"/>
    </location>
</feature>
<feature type="compositionally biased region" description="Gly residues" evidence="1">
    <location>
        <begin position="222"/>
        <end position="234"/>
    </location>
</feature>
<evidence type="ECO:0000313" key="2">
    <source>
        <dbReference type="EMBL" id="CAE8725819.1"/>
    </source>
</evidence>